<gene>
    <name evidence="3" type="ORF">MUN76_13995</name>
</gene>
<dbReference type="Proteomes" id="UP000831775">
    <property type="component" value="Chromosome"/>
</dbReference>
<keyword evidence="2" id="KW-0472">Membrane</keyword>
<feature type="compositionally biased region" description="Low complexity" evidence="1">
    <location>
        <begin position="59"/>
        <end position="70"/>
    </location>
</feature>
<organism evidence="3 4">
    <name type="scientific">Leucobacter rhizosphaerae</name>
    <dbReference type="NCBI Taxonomy" id="2932245"/>
    <lineage>
        <taxon>Bacteria</taxon>
        <taxon>Bacillati</taxon>
        <taxon>Actinomycetota</taxon>
        <taxon>Actinomycetes</taxon>
        <taxon>Micrococcales</taxon>
        <taxon>Microbacteriaceae</taxon>
        <taxon>Leucobacter</taxon>
    </lineage>
</organism>
<feature type="region of interest" description="Disordered" evidence="1">
    <location>
        <begin position="1"/>
        <end position="161"/>
    </location>
</feature>
<feature type="transmembrane region" description="Helical" evidence="2">
    <location>
        <begin position="170"/>
        <end position="190"/>
    </location>
</feature>
<evidence type="ECO:0000313" key="4">
    <source>
        <dbReference type="Proteomes" id="UP000831775"/>
    </source>
</evidence>
<keyword evidence="2" id="KW-1133">Transmembrane helix</keyword>
<protein>
    <submittedName>
        <fullName evidence="3">DUF6264 family protein</fullName>
    </submittedName>
</protein>
<keyword evidence="4" id="KW-1185">Reference proteome</keyword>
<reference evidence="3 4" key="1">
    <citation type="submission" date="2022-04" db="EMBL/GenBank/DDBJ databases">
        <title>Leucobacter sp. isolated from rhizosphere of onion.</title>
        <authorList>
            <person name="Won M."/>
            <person name="Lee C.-M."/>
            <person name="Woen H.-Y."/>
            <person name="Kwon S.-W."/>
        </authorList>
    </citation>
    <scope>NUCLEOTIDE SEQUENCE [LARGE SCALE GENOMIC DNA]</scope>
    <source>
        <strain evidence="3 4">H25R-14</strain>
    </source>
</reference>
<name>A0ABY4FV33_9MICO</name>
<evidence type="ECO:0000256" key="1">
    <source>
        <dbReference type="SAM" id="MobiDB-lite"/>
    </source>
</evidence>
<dbReference type="InterPro" id="IPR046231">
    <property type="entry name" value="DUF6264"/>
</dbReference>
<dbReference type="Pfam" id="PF19779">
    <property type="entry name" value="DUF6264"/>
    <property type="match status" value="1"/>
</dbReference>
<feature type="transmembrane region" description="Helical" evidence="2">
    <location>
        <begin position="210"/>
        <end position="233"/>
    </location>
</feature>
<dbReference type="RefSeq" id="WP_244685509.1">
    <property type="nucleotide sequence ID" value="NZ_CP095043.1"/>
</dbReference>
<accession>A0ABY4FV33</accession>
<feature type="compositionally biased region" description="Low complexity" evidence="1">
    <location>
        <begin position="101"/>
        <end position="132"/>
    </location>
</feature>
<feature type="transmembrane region" description="Helical" evidence="2">
    <location>
        <begin position="245"/>
        <end position="267"/>
    </location>
</feature>
<keyword evidence="2" id="KW-0812">Transmembrane</keyword>
<proteinExistence type="predicted"/>
<feature type="compositionally biased region" description="Low complexity" evidence="1">
    <location>
        <begin position="141"/>
        <end position="155"/>
    </location>
</feature>
<evidence type="ECO:0000256" key="2">
    <source>
        <dbReference type="SAM" id="Phobius"/>
    </source>
</evidence>
<evidence type="ECO:0000313" key="3">
    <source>
        <dbReference type="EMBL" id="UOQ60132.1"/>
    </source>
</evidence>
<sequence>MTDQRDDSTPEGSAPEGSTSKGSTSETAPAQPAPAARPRPAFGEYAPEGWEWKPEDSTSDASASGSSAPSVTPPAGPSAPAADAGRIAGVPHNLGAGSGRGSSASAAPAAPAPSSSSSSAPSAPGPGSASSRNGDPEPYRATAAPAVAQSAPTYAPGAPKPRTGDRITTIILLVVGAVGALISAQSMLALPSSFSLMGDAVGLTDFEVPSWLGTLGTVSALAFIAVYAVTLIFSIQRMRARKITFWVPLTAGAVVFVAMFVLTTIAITSMPELMSQLSDPDATQRMLDYLSTTP</sequence>
<dbReference type="EMBL" id="CP095043">
    <property type="protein sequence ID" value="UOQ60132.1"/>
    <property type="molecule type" value="Genomic_DNA"/>
</dbReference>
<feature type="compositionally biased region" description="Low complexity" evidence="1">
    <location>
        <begin position="16"/>
        <end position="30"/>
    </location>
</feature>